<evidence type="ECO:0000256" key="5">
    <source>
        <dbReference type="PROSITE-ProRule" id="PRU00352"/>
    </source>
</evidence>
<dbReference type="Pfam" id="PF01437">
    <property type="entry name" value="PSI"/>
    <property type="match status" value="1"/>
</dbReference>
<keyword evidence="2" id="KW-0472">Membrane</keyword>
<dbReference type="InterPro" id="IPR027231">
    <property type="entry name" value="Semaphorin"/>
</dbReference>
<feature type="domain" description="Sema" evidence="7">
    <location>
        <begin position="25"/>
        <end position="463"/>
    </location>
</feature>
<dbReference type="GO" id="GO:0030335">
    <property type="term" value="P:positive regulation of cell migration"/>
    <property type="evidence" value="ECO:0007669"/>
    <property type="project" value="TreeGrafter"/>
</dbReference>
<dbReference type="GO" id="GO:0009897">
    <property type="term" value="C:external side of plasma membrane"/>
    <property type="evidence" value="ECO:0007669"/>
    <property type="project" value="TreeGrafter"/>
</dbReference>
<dbReference type="Gene3D" id="2.130.10.10">
    <property type="entry name" value="YVTN repeat-like/Quinoprotein amine dehydrogenase"/>
    <property type="match status" value="1"/>
</dbReference>
<dbReference type="SMART" id="SM00423">
    <property type="entry name" value="PSI"/>
    <property type="match status" value="1"/>
</dbReference>
<dbReference type="PANTHER" id="PTHR11036">
    <property type="entry name" value="SEMAPHORIN"/>
    <property type="match status" value="1"/>
</dbReference>
<dbReference type="EMBL" id="JAINUF010000016">
    <property type="protein sequence ID" value="KAJ8340657.1"/>
    <property type="molecule type" value="Genomic_DNA"/>
</dbReference>
<dbReference type="GO" id="GO:0007411">
    <property type="term" value="P:axon guidance"/>
    <property type="evidence" value="ECO:0007669"/>
    <property type="project" value="TreeGrafter"/>
</dbReference>
<dbReference type="Proteomes" id="UP001152622">
    <property type="component" value="Chromosome 16"/>
</dbReference>
<accession>A0A9Q1EKV9</accession>
<dbReference type="InterPro" id="IPR001627">
    <property type="entry name" value="Semap_dom"/>
</dbReference>
<dbReference type="OrthoDB" id="9988752at2759"/>
<dbReference type="InterPro" id="IPR036352">
    <property type="entry name" value="Semap_dom_sf"/>
</dbReference>
<comment type="caution">
    <text evidence="8">The sequence shown here is derived from an EMBL/GenBank/DDBJ whole genome shotgun (WGS) entry which is preliminary data.</text>
</comment>
<dbReference type="GO" id="GO:0001755">
    <property type="term" value="P:neural crest cell migration"/>
    <property type="evidence" value="ECO:0007669"/>
    <property type="project" value="TreeGrafter"/>
</dbReference>
<reference evidence="8" key="1">
    <citation type="journal article" date="2023" name="Science">
        <title>Genome structures resolve the early diversification of teleost fishes.</title>
        <authorList>
            <person name="Parey E."/>
            <person name="Louis A."/>
            <person name="Montfort J."/>
            <person name="Bouchez O."/>
            <person name="Roques C."/>
            <person name="Iampietro C."/>
            <person name="Lluch J."/>
            <person name="Castinel A."/>
            <person name="Donnadieu C."/>
            <person name="Desvignes T."/>
            <person name="Floi Bucao C."/>
            <person name="Jouanno E."/>
            <person name="Wen M."/>
            <person name="Mejri S."/>
            <person name="Dirks R."/>
            <person name="Jansen H."/>
            <person name="Henkel C."/>
            <person name="Chen W.J."/>
            <person name="Zahm M."/>
            <person name="Cabau C."/>
            <person name="Klopp C."/>
            <person name="Thompson A.W."/>
            <person name="Robinson-Rechavi M."/>
            <person name="Braasch I."/>
            <person name="Lecointre G."/>
            <person name="Bobe J."/>
            <person name="Postlethwait J.H."/>
            <person name="Berthelot C."/>
            <person name="Roest Crollius H."/>
            <person name="Guiguen Y."/>
        </authorList>
    </citation>
    <scope>NUCLEOTIDE SEQUENCE</scope>
    <source>
        <strain evidence="8">WJC10195</strain>
    </source>
</reference>
<keyword evidence="4" id="KW-0325">Glycoprotein</keyword>
<evidence type="ECO:0000256" key="4">
    <source>
        <dbReference type="ARBA" id="ARBA00023180"/>
    </source>
</evidence>
<evidence type="ECO:0000256" key="1">
    <source>
        <dbReference type="ARBA" id="ARBA00004370"/>
    </source>
</evidence>
<dbReference type="InterPro" id="IPR015943">
    <property type="entry name" value="WD40/YVTN_repeat-like_dom_sf"/>
</dbReference>
<dbReference type="GO" id="GO:0007229">
    <property type="term" value="P:integrin-mediated signaling pathway"/>
    <property type="evidence" value="ECO:0007669"/>
    <property type="project" value="TreeGrafter"/>
</dbReference>
<dbReference type="GO" id="GO:0071526">
    <property type="term" value="P:semaphorin-plexin signaling pathway"/>
    <property type="evidence" value="ECO:0007669"/>
    <property type="project" value="TreeGrafter"/>
</dbReference>
<dbReference type="PANTHER" id="PTHR11036:SF80">
    <property type="entry name" value="SEMAPHORIN-7A"/>
    <property type="match status" value="1"/>
</dbReference>
<dbReference type="InterPro" id="IPR002165">
    <property type="entry name" value="Plexin_repeat"/>
</dbReference>
<dbReference type="Gene3D" id="3.30.1680.10">
    <property type="entry name" value="ligand-binding face of the semaphorins, domain 2"/>
    <property type="match status" value="1"/>
</dbReference>
<keyword evidence="3" id="KW-1015">Disulfide bond</keyword>
<keyword evidence="9" id="KW-1185">Reference proteome</keyword>
<keyword evidence="6" id="KW-0732">Signal</keyword>
<dbReference type="GO" id="GO:0045499">
    <property type="term" value="F:chemorepellent activity"/>
    <property type="evidence" value="ECO:0007669"/>
    <property type="project" value="TreeGrafter"/>
</dbReference>
<feature type="signal peptide" evidence="6">
    <location>
        <begin position="1"/>
        <end position="18"/>
    </location>
</feature>
<evidence type="ECO:0000313" key="9">
    <source>
        <dbReference type="Proteomes" id="UP001152622"/>
    </source>
</evidence>
<evidence type="ECO:0000313" key="8">
    <source>
        <dbReference type="EMBL" id="KAJ8340657.1"/>
    </source>
</evidence>
<dbReference type="GO" id="GO:0030215">
    <property type="term" value="F:semaphorin receptor binding"/>
    <property type="evidence" value="ECO:0007669"/>
    <property type="project" value="InterPro"/>
</dbReference>
<name>A0A9Q1EKV9_SYNKA</name>
<proteinExistence type="predicted"/>
<evidence type="ECO:0000259" key="7">
    <source>
        <dbReference type="PROSITE" id="PS51004"/>
    </source>
</evidence>
<dbReference type="PROSITE" id="PS51004">
    <property type="entry name" value="SEMA"/>
    <property type="match status" value="1"/>
</dbReference>
<gene>
    <name evidence="8" type="ORF">SKAU_G00352900</name>
</gene>
<dbReference type="AlphaFoldDB" id="A0A9Q1EKV9"/>
<evidence type="ECO:0000256" key="3">
    <source>
        <dbReference type="ARBA" id="ARBA00023157"/>
    </source>
</evidence>
<dbReference type="SMART" id="SM00630">
    <property type="entry name" value="Sema"/>
    <property type="match status" value="1"/>
</dbReference>
<sequence length="518" mass="58847">MFVSLCFLLLNIFYFSVATSNKNPRVVLAEKDVPIQRYSLTGNNSRIELLQGPHDNSVFVGGQGRLWYIDFNRPDQSKEMNFPVLERKTSNSKPTDPRNYEFDVTTLHRVNDTFLFVCGTNGNVPKCCYLSTKMLDMKCSEDFKALGIAPLNVTEQAPSLYLDDDVYAAVNIDVKDNSVAMRRIGQKAVISSDIDKKEQRYVSMAFSGPREARLQDRVYTFRVQKGFDEHPEGSSWTTWVTQVCTADMGGSKMLLQKTWTSRLSARLSCGIRDRKLFFEQLLDVSVLPGANWRESRVYGLFKNSWGMTAVCVYTMADIDHVFKTSDFKEFQGTVPNPRPGECVEDSRTLPPIVLKHIKEYPDMKDRVWPVKGSDPLMVSHDNYRHIRVDRVKGGGHGRRHYNVLLLSLESGSIHKVLEHAGEPFIIAELQPFKNSTYIQNILLQPSTKKLYVSSSSEVVEVDLKGCQRYGQQCEDCIQARDPYCSWNGTHCTTTTESRKAIQDVEHGNYSVCKQGEGQ</sequence>
<dbReference type="GO" id="GO:0005178">
    <property type="term" value="F:integrin binding"/>
    <property type="evidence" value="ECO:0007669"/>
    <property type="project" value="TreeGrafter"/>
</dbReference>
<dbReference type="SUPFAM" id="SSF103575">
    <property type="entry name" value="Plexin repeat"/>
    <property type="match status" value="1"/>
</dbReference>
<protein>
    <recommendedName>
        <fullName evidence="7">Sema domain-containing protein</fullName>
    </recommendedName>
</protein>
<comment type="caution">
    <text evidence="5">Lacks conserved residue(s) required for the propagation of feature annotation.</text>
</comment>
<organism evidence="8 9">
    <name type="scientific">Synaphobranchus kaupii</name>
    <name type="common">Kaup's arrowtooth eel</name>
    <dbReference type="NCBI Taxonomy" id="118154"/>
    <lineage>
        <taxon>Eukaryota</taxon>
        <taxon>Metazoa</taxon>
        <taxon>Chordata</taxon>
        <taxon>Craniata</taxon>
        <taxon>Vertebrata</taxon>
        <taxon>Euteleostomi</taxon>
        <taxon>Actinopterygii</taxon>
        <taxon>Neopterygii</taxon>
        <taxon>Teleostei</taxon>
        <taxon>Anguilliformes</taxon>
        <taxon>Synaphobranchidae</taxon>
        <taxon>Synaphobranchus</taxon>
    </lineage>
</organism>
<dbReference type="SUPFAM" id="SSF101912">
    <property type="entry name" value="Sema domain"/>
    <property type="match status" value="1"/>
</dbReference>
<dbReference type="GO" id="GO:0050727">
    <property type="term" value="P:regulation of inflammatory response"/>
    <property type="evidence" value="ECO:0007669"/>
    <property type="project" value="TreeGrafter"/>
</dbReference>
<evidence type="ECO:0000256" key="2">
    <source>
        <dbReference type="ARBA" id="ARBA00023136"/>
    </source>
</evidence>
<comment type="subcellular location">
    <subcellularLocation>
        <location evidence="1">Membrane</location>
    </subcellularLocation>
</comment>
<evidence type="ECO:0000256" key="6">
    <source>
        <dbReference type="SAM" id="SignalP"/>
    </source>
</evidence>
<dbReference type="Pfam" id="PF01403">
    <property type="entry name" value="Sema"/>
    <property type="match status" value="1"/>
</dbReference>
<feature type="chain" id="PRO_5040129868" description="Sema domain-containing protein" evidence="6">
    <location>
        <begin position="19"/>
        <end position="518"/>
    </location>
</feature>
<dbReference type="InterPro" id="IPR016201">
    <property type="entry name" value="PSI"/>
</dbReference>